<name>A0ABT1W8B5_9PROT</name>
<evidence type="ECO:0000256" key="1">
    <source>
        <dbReference type="ARBA" id="ARBA00001709"/>
    </source>
</evidence>
<sequence length="348" mass="36829">MSQSRVKTRHDGFLGRITLDRPQALNALSMDMIEAIDAALIAWRDDPAIRCVLIEGAGPRGLCAGGDVRAMRQNVLDGAADRADAYLAAEYRMNARIRSFPKPYVAFMDGITMGGGVGVSAHGAHRIVTERTRLAMPEVLIGFLPDVGGTWLLSRAPNEFGTHAGLTGGSLTAHDAINCGLADLHVASERLPALAQALERAPDAEAIRRLIADHASPAEPSGFTVDGGWIARCYAGDDPQTILNRLRAAPEPAAQAAATAIEAACPMSVAASLRALRLAAVLDQFSACQELEARIGAKLLRRADFAEGVRAVVVDKDRSPRWSPSTLAAIDPEELDAVFAPAPASSRS</sequence>
<dbReference type="PANTHER" id="PTHR43176">
    <property type="entry name" value="3-HYDROXYISOBUTYRYL-COA HYDROLASE-RELATED"/>
    <property type="match status" value="1"/>
</dbReference>
<keyword evidence="6" id="KW-1185">Reference proteome</keyword>
<feature type="domain" description="Enoyl-CoA hydratase/isomerase" evidence="4">
    <location>
        <begin position="15"/>
        <end position="339"/>
    </location>
</feature>
<evidence type="ECO:0000259" key="4">
    <source>
        <dbReference type="Pfam" id="PF16113"/>
    </source>
</evidence>
<evidence type="ECO:0000256" key="2">
    <source>
        <dbReference type="ARBA" id="ARBA00011915"/>
    </source>
</evidence>
<keyword evidence="3" id="KW-0378">Hydrolase</keyword>
<dbReference type="NCBIfam" id="NF004127">
    <property type="entry name" value="PRK05617.1"/>
    <property type="match status" value="1"/>
</dbReference>
<dbReference type="Pfam" id="PF16113">
    <property type="entry name" value="ECH_2"/>
    <property type="match status" value="1"/>
</dbReference>
<evidence type="ECO:0000313" key="6">
    <source>
        <dbReference type="Proteomes" id="UP001524587"/>
    </source>
</evidence>
<evidence type="ECO:0000256" key="3">
    <source>
        <dbReference type="ARBA" id="ARBA00022801"/>
    </source>
</evidence>
<dbReference type="Proteomes" id="UP001524587">
    <property type="component" value="Unassembled WGS sequence"/>
</dbReference>
<gene>
    <name evidence="5" type="ORF">NFI95_11800</name>
</gene>
<dbReference type="RefSeq" id="WP_422864614.1">
    <property type="nucleotide sequence ID" value="NZ_JAMSKV010000010.1"/>
</dbReference>
<organism evidence="5 6">
    <name type="scientific">Endosaccharibacter trunci</name>
    <dbReference type="NCBI Taxonomy" id="2812733"/>
    <lineage>
        <taxon>Bacteria</taxon>
        <taxon>Pseudomonadati</taxon>
        <taxon>Pseudomonadota</taxon>
        <taxon>Alphaproteobacteria</taxon>
        <taxon>Acetobacterales</taxon>
        <taxon>Acetobacteraceae</taxon>
        <taxon>Endosaccharibacter</taxon>
    </lineage>
</organism>
<evidence type="ECO:0000313" key="5">
    <source>
        <dbReference type="EMBL" id="MCQ8279127.1"/>
    </source>
</evidence>
<dbReference type="EC" id="3.1.2.4" evidence="2"/>
<dbReference type="InterPro" id="IPR045004">
    <property type="entry name" value="ECH_dom"/>
</dbReference>
<dbReference type="InterPro" id="IPR029045">
    <property type="entry name" value="ClpP/crotonase-like_dom_sf"/>
</dbReference>
<comment type="caution">
    <text evidence="5">The sequence shown here is derived from an EMBL/GenBank/DDBJ whole genome shotgun (WGS) entry which is preliminary data.</text>
</comment>
<accession>A0ABT1W8B5</accession>
<proteinExistence type="predicted"/>
<comment type="catalytic activity">
    <reaction evidence="1">
        <text>3-hydroxy-2-methylpropanoyl-CoA + H2O = 3-hydroxy-2-methylpropanoate + CoA + H(+)</text>
        <dbReference type="Rhea" id="RHEA:20888"/>
        <dbReference type="ChEBI" id="CHEBI:11805"/>
        <dbReference type="ChEBI" id="CHEBI:15377"/>
        <dbReference type="ChEBI" id="CHEBI:15378"/>
        <dbReference type="ChEBI" id="CHEBI:57287"/>
        <dbReference type="ChEBI" id="CHEBI:57340"/>
        <dbReference type="EC" id="3.1.2.4"/>
    </reaction>
</comment>
<reference evidence="5 6" key="1">
    <citation type="submission" date="2022-06" db="EMBL/GenBank/DDBJ databases">
        <title>Endosaccharibacter gen. nov., sp. nov., endophytic bacteria isolated from sugarcane.</title>
        <authorList>
            <person name="Pitiwittayakul N."/>
            <person name="Yukphan P."/>
            <person name="Charoenyingcharoen P."/>
            <person name="Tanasupawat S."/>
        </authorList>
    </citation>
    <scope>NUCLEOTIDE SEQUENCE [LARGE SCALE GENOMIC DNA]</scope>
    <source>
        <strain evidence="5 6">KSS8</strain>
    </source>
</reference>
<dbReference type="InterPro" id="IPR032259">
    <property type="entry name" value="HIBYL-CoA-H"/>
</dbReference>
<dbReference type="SUPFAM" id="SSF52096">
    <property type="entry name" value="ClpP/crotonase"/>
    <property type="match status" value="1"/>
</dbReference>
<protein>
    <recommendedName>
        <fullName evidence="2">3-hydroxyisobutyryl-CoA hydrolase</fullName>
        <ecNumber evidence="2">3.1.2.4</ecNumber>
    </recommendedName>
</protein>
<dbReference type="CDD" id="cd06558">
    <property type="entry name" value="crotonase-like"/>
    <property type="match status" value="1"/>
</dbReference>
<dbReference type="EMBL" id="JAMSKV010000010">
    <property type="protein sequence ID" value="MCQ8279127.1"/>
    <property type="molecule type" value="Genomic_DNA"/>
</dbReference>
<dbReference type="Gene3D" id="3.90.226.10">
    <property type="entry name" value="2-enoyl-CoA Hydratase, Chain A, domain 1"/>
    <property type="match status" value="1"/>
</dbReference>
<dbReference type="PANTHER" id="PTHR43176:SF3">
    <property type="entry name" value="3-HYDROXYISOBUTYRYL-COA HYDROLASE, MITOCHONDRIAL"/>
    <property type="match status" value="1"/>
</dbReference>